<evidence type="ECO:0000256" key="10">
    <source>
        <dbReference type="RuleBase" id="RU363041"/>
    </source>
</evidence>
<protein>
    <recommendedName>
        <fullName evidence="10">Probable membrane transporter protein</fullName>
    </recommendedName>
</protein>
<feature type="transmembrane region" description="Helical" evidence="10">
    <location>
        <begin position="337"/>
        <end position="358"/>
    </location>
</feature>
<evidence type="ECO:0000259" key="11">
    <source>
        <dbReference type="Pfam" id="PF14824"/>
    </source>
</evidence>
<dbReference type="InterPro" id="IPR002781">
    <property type="entry name" value="TM_pro_TauE-like"/>
</dbReference>
<dbReference type="InterPro" id="IPR028161">
    <property type="entry name" value="Met8-like"/>
</dbReference>
<dbReference type="Pfam" id="PF01925">
    <property type="entry name" value="TauE"/>
    <property type="match status" value="1"/>
</dbReference>
<dbReference type="UniPathway" id="UPA00262">
    <property type="reaction ID" value="UER00222"/>
</dbReference>
<feature type="transmembrane region" description="Helical" evidence="10">
    <location>
        <begin position="433"/>
        <end position="456"/>
    </location>
</feature>
<keyword evidence="10" id="KW-1003">Cell membrane</keyword>
<dbReference type="InterPro" id="IPR028281">
    <property type="entry name" value="Sirohaem_synthase_central"/>
</dbReference>
<keyword evidence="5" id="KW-0560">Oxidoreductase</keyword>
<dbReference type="GO" id="GO:0005886">
    <property type="term" value="C:plasma membrane"/>
    <property type="evidence" value="ECO:0007669"/>
    <property type="project" value="UniProtKB-SubCell"/>
</dbReference>
<dbReference type="EMBL" id="BJYT01000011">
    <property type="protein sequence ID" value="GEO10434.1"/>
    <property type="molecule type" value="Genomic_DNA"/>
</dbReference>
<evidence type="ECO:0000256" key="1">
    <source>
        <dbReference type="ARBA" id="ARBA00004141"/>
    </source>
</evidence>
<keyword evidence="4 10" id="KW-1133">Transmembrane helix</keyword>
<evidence type="ECO:0000256" key="5">
    <source>
        <dbReference type="ARBA" id="ARBA00023002"/>
    </source>
</evidence>
<feature type="transmembrane region" description="Helical" evidence="10">
    <location>
        <begin position="364"/>
        <end position="382"/>
    </location>
</feature>
<dbReference type="GO" id="GO:0043115">
    <property type="term" value="F:precorrin-2 dehydrogenase activity"/>
    <property type="evidence" value="ECO:0007669"/>
    <property type="project" value="UniProtKB-EC"/>
</dbReference>
<dbReference type="OrthoDB" id="45564at2"/>
<keyword evidence="3 10" id="KW-0812">Transmembrane</keyword>
<dbReference type="Pfam" id="PF13241">
    <property type="entry name" value="NAD_binding_7"/>
    <property type="match status" value="1"/>
</dbReference>
<organism evidence="12 13">
    <name type="scientific">Segetibacter aerophilus</name>
    <dbReference type="NCBI Taxonomy" id="670293"/>
    <lineage>
        <taxon>Bacteria</taxon>
        <taxon>Pseudomonadati</taxon>
        <taxon>Bacteroidota</taxon>
        <taxon>Chitinophagia</taxon>
        <taxon>Chitinophagales</taxon>
        <taxon>Chitinophagaceae</taxon>
        <taxon>Segetibacter</taxon>
    </lineage>
</organism>
<feature type="transmembrane region" description="Helical" evidence="10">
    <location>
        <begin position="462"/>
        <end position="483"/>
    </location>
</feature>
<feature type="domain" description="Siroheme synthase central" evidence="11">
    <location>
        <begin position="143"/>
        <end position="167"/>
    </location>
</feature>
<dbReference type="GO" id="GO:0019354">
    <property type="term" value="P:siroheme biosynthetic process"/>
    <property type="evidence" value="ECO:0007669"/>
    <property type="project" value="UniProtKB-UniPathway"/>
</dbReference>
<keyword evidence="6" id="KW-0520">NAD</keyword>
<dbReference type="Gene3D" id="3.30.160.110">
    <property type="entry name" value="Siroheme synthase, domain 2"/>
    <property type="match status" value="1"/>
</dbReference>
<feature type="transmembrane region" description="Helical" evidence="10">
    <location>
        <begin position="227"/>
        <end position="248"/>
    </location>
</feature>
<evidence type="ECO:0000256" key="4">
    <source>
        <dbReference type="ARBA" id="ARBA00022989"/>
    </source>
</evidence>
<dbReference type="Pfam" id="PF14824">
    <property type="entry name" value="Sirohm_synth_M"/>
    <property type="match status" value="1"/>
</dbReference>
<dbReference type="Proteomes" id="UP000321513">
    <property type="component" value="Unassembled WGS sequence"/>
</dbReference>
<dbReference type="InterPro" id="IPR006367">
    <property type="entry name" value="Sirohaem_synthase_N"/>
</dbReference>
<evidence type="ECO:0000256" key="2">
    <source>
        <dbReference type="ARBA" id="ARBA00005010"/>
    </source>
</evidence>
<dbReference type="AlphaFoldDB" id="A0A512BER7"/>
<dbReference type="PANTHER" id="PTHR35330:SF1">
    <property type="entry name" value="SIROHEME BIOSYNTHESIS PROTEIN MET8"/>
    <property type="match status" value="1"/>
</dbReference>
<dbReference type="Gene3D" id="3.40.50.720">
    <property type="entry name" value="NAD(P)-binding Rossmann-like Domain"/>
    <property type="match status" value="1"/>
</dbReference>
<comment type="subcellular location">
    <subcellularLocation>
        <location evidence="10">Cell membrane</location>
        <topology evidence="10">Multi-pass membrane protein</topology>
    </subcellularLocation>
    <subcellularLocation>
        <location evidence="1">Membrane</location>
        <topology evidence="1">Multi-pass membrane protein</topology>
    </subcellularLocation>
</comment>
<dbReference type="InterPro" id="IPR036291">
    <property type="entry name" value="NAD(P)-bd_dom_sf"/>
</dbReference>
<keyword evidence="8" id="KW-0627">Porphyrin biosynthesis</keyword>
<comment type="similarity">
    <text evidence="10">Belongs to the 4-toluene sulfonate uptake permease (TSUP) (TC 2.A.102) family.</text>
</comment>
<accession>A0A512BER7</accession>
<comment type="pathway">
    <text evidence="2">Porphyrin-containing compound metabolism; siroheme biosynthesis; sirohydrochlorin from precorrin-2: step 1/1.</text>
</comment>
<feature type="transmembrane region" description="Helical" evidence="10">
    <location>
        <begin position="490"/>
        <end position="508"/>
    </location>
</feature>
<dbReference type="SUPFAM" id="SSF75615">
    <property type="entry name" value="Siroheme synthase middle domains-like"/>
    <property type="match status" value="1"/>
</dbReference>
<name>A0A512BER7_9BACT</name>
<keyword evidence="13" id="KW-1185">Reference proteome</keyword>
<dbReference type="RefSeq" id="WP_147204552.1">
    <property type="nucleotide sequence ID" value="NZ_BJYT01000011.1"/>
</dbReference>
<reference evidence="12 13" key="1">
    <citation type="submission" date="2019-07" db="EMBL/GenBank/DDBJ databases">
        <title>Whole genome shotgun sequence of Segetibacter aerophilus NBRC 106135.</title>
        <authorList>
            <person name="Hosoyama A."/>
            <person name="Uohara A."/>
            <person name="Ohji S."/>
            <person name="Ichikawa N."/>
        </authorList>
    </citation>
    <scope>NUCLEOTIDE SEQUENCE [LARGE SCALE GENOMIC DNA]</scope>
    <source>
        <strain evidence="12 13">NBRC 106135</strain>
    </source>
</reference>
<evidence type="ECO:0000313" key="13">
    <source>
        <dbReference type="Proteomes" id="UP000321513"/>
    </source>
</evidence>
<dbReference type="GO" id="GO:0004325">
    <property type="term" value="F:ferrochelatase activity"/>
    <property type="evidence" value="ECO:0007669"/>
    <property type="project" value="InterPro"/>
</dbReference>
<evidence type="ECO:0000256" key="9">
    <source>
        <dbReference type="ARBA" id="ARBA00047561"/>
    </source>
</evidence>
<feature type="transmembrane region" description="Helical" evidence="10">
    <location>
        <begin position="268"/>
        <end position="290"/>
    </location>
</feature>
<comment type="catalytic activity">
    <reaction evidence="9">
        <text>precorrin-2 + NAD(+) = sirohydrochlorin + NADH + 2 H(+)</text>
        <dbReference type="Rhea" id="RHEA:15613"/>
        <dbReference type="ChEBI" id="CHEBI:15378"/>
        <dbReference type="ChEBI" id="CHEBI:57540"/>
        <dbReference type="ChEBI" id="CHEBI:57945"/>
        <dbReference type="ChEBI" id="CHEBI:58351"/>
        <dbReference type="ChEBI" id="CHEBI:58827"/>
        <dbReference type="EC" id="1.3.1.76"/>
    </reaction>
</comment>
<comment type="caution">
    <text evidence="12">The sequence shown here is derived from an EMBL/GenBank/DDBJ whole genome shotgun (WGS) entry which is preliminary data.</text>
</comment>
<dbReference type="PANTHER" id="PTHR35330">
    <property type="entry name" value="SIROHEME BIOSYNTHESIS PROTEIN MET8"/>
    <property type="match status" value="1"/>
</dbReference>
<keyword evidence="7 10" id="KW-0472">Membrane</keyword>
<evidence type="ECO:0000256" key="8">
    <source>
        <dbReference type="ARBA" id="ARBA00023244"/>
    </source>
</evidence>
<gene>
    <name evidence="12" type="ORF">SAE01_29300</name>
</gene>
<evidence type="ECO:0000256" key="7">
    <source>
        <dbReference type="ARBA" id="ARBA00023136"/>
    </source>
</evidence>
<sequence>MKVNEPPSGGSELSLGNRVTNNLFPVFLKLEQMRLLIVGGGNIGLEKLTTVLQNSPSTKINLVSIKIAEDIKQLAIRHSNIQLQEKAFEENDLFSADIVITALSDHRASEEICSLAKKHGKLINAADKPDLCDFYLGSVVKKGSLKIAISTNGKSPTIAKRLKEVISNMLPDEMENVLENMQSLRNGLQGDFNEKVKKLNDLTKVLVTKQVEPDTIKKKDDKQWQRVVKWCLFAFLFMIVGHGVLSYVPYDKIIDSVKTLPDHIDTRSFLIMLLTGFLAQMTDGSLGMGYGTISTTFLLANGVPPAIVSSRVHSARVFSSGVSGYSHHRFGNINKKLFRALVIPGVIGAIIGASLAFLGQQYSSFVRIPLSIYTLYLGYYIVRKAFGKRNFSDKVKRAGWLASAGGFMDAFAGGGWGTLVTSTLIAKRRSARYVIGSVCLAEFFVVLASSITFFILLKSIPLVDVLGLIFGGLIAAPIAARLVGKLPLKTMFIIVGSFVILTSLNTLYKSSVQVFQDGADTAHKQ</sequence>
<dbReference type="SUPFAM" id="SSF51735">
    <property type="entry name" value="NAD(P)-binding Rossmann-fold domains"/>
    <property type="match status" value="1"/>
</dbReference>
<evidence type="ECO:0000313" key="12">
    <source>
        <dbReference type="EMBL" id="GEO10434.1"/>
    </source>
</evidence>
<proteinExistence type="inferred from homology"/>
<evidence type="ECO:0000256" key="3">
    <source>
        <dbReference type="ARBA" id="ARBA00022692"/>
    </source>
</evidence>
<evidence type="ECO:0000256" key="6">
    <source>
        <dbReference type="ARBA" id="ARBA00023027"/>
    </source>
</evidence>
<dbReference type="NCBIfam" id="TIGR01470">
    <property type="entry name" value="cysG_Nterm"/>
    <property type="match status" value="1"/>
</dbReference>